<dbReference type="PRINTS" id="PR00032">
    <property type="entry name" value="HTHARAC"/>
</dbReference>
<dbReference type="Gene3D" id="1.10.10.60">
    <property type="entry name" value="Homeodomain-like"/>
    <property type="match status" value="1"/>
</dbReference>
<comment type="caution">
    <text evidence="5">The sequence shown here is derived from an EMBL/GenBank/DDBJ whole genome shotgun (WGS) entry which is preliminary data.</text>
</comment>
<dbReference type="InterPro" id="IPR018060">
    <property type="entry name" value="HTH_AraC"/>
</dbReference>
<organism evidence="5 6">
    <name type="scientific">Hyphococcus luteus</name>
    <dbReference type="NCBI Taxonomy" id="2058213"/>
    <lineage>
        <taxon>Bacteria</taxon>
        <taxon>Pseudomonadati</taxon>
        <taxon>Pseudomonadota</taxon>
        <taxon>Alphaproteobacteria</taxon>
        <taxon>Parvularculales</taxon>
        <taxon>Parvularculaceae</taxon>
        <taxon>Hyphococcus</taxon>
    </lineage>
</organism>
<dbReference type="AlphaFoldDB" id="A0A2S7K224"/>
<dbReference type="InterPro" id="IPR018062">
    <property type="entry name" value="HTH_AraC-typ_CS"/>
</dbReference>
<name>A0A2S7K224_9PROT</name>
<dbReference type="PANTHER" id="PTHR46796:SF6">
    <property type="entry name" value="ARAC SUBFAMILY"/>
    <property type="match status" value="1"/>
</dbReference>
<dbReference type="InterPro" id="IPR050204">
    <property type="entry name" value="AraC_XylS_family_regulators"/>
</dbReference>
<reference evidence="5 6" key="1">
    <citation type="submission" date="2017-12" db="EMBL/GenBank/DDBJ databases">
        <authorList>
            <person name="Hurst M.R.H."/>
        </authorList>
    </citation>
    <scope>NUCLEOTIDE SEQUENCE [LARGE SCALE GENOMIC DNA]</scope>
    <source>
        <strain evidence="5 6">SY-3-19</strain>
    </source>
</reference>
<dbReference type="PROSITE" id="PS01124">
    <property type="entry name" value="HTH_ARAC_FAMILY_2"/>
    <property type="match status" value="1"/>
</dbReference>
<evidence type="ECO:0000313" key="5">
    <source>
        <dbReference type="EMBL" id="PQA86560.1"/>
    </source>
</evidence>
<proteinExistence type="predicted"/>
<protein>
    <recommendedName>
        <fullName evidence="4">HTH araC/xylS-type domain-containing protein</fullName>
    </recommendedName>
</protein>
<keyword evidence="3" id="KW-0804">Transcription</keyword>
<keyword evidence="6" id="KW-1185">Reference proteome</keyword>
<dbReference type="InterPro" id="IPR009057">
    <property type="entry name" value="Homeodomain-like_sf"/>
</dbReference>
<dbReference type="GO" id="GO:0003700">
    <property type="term" value="F:DNA-binding transcription factor activity"/>
    <property type="evidence" value="ECO:0007669"/>
    <property type="project" value="InterPro"/>
</dbReference>
<evidence type="ECO:0000313" key="6">
    <source>
        <dbReference type="Proteomes" id="UP000239504"/>
    </source>
</evidence>
<dbReference type="Pfam" id="PF12833">
    <property type="entry name" value="HTH_18"/>
    <property type="match status" value="1"/>
</dbReference>
<accession>A0A2S7K224</accession>
<dbReference type="SUPFAM" id="SSF46689">
    <property type="entry name" value="Homeodomain-like"/>
    <property type="match status" value="1"/>
</dbReference>
<dbReference type="OrthoDB" id="7191628at2"/>
<sequence length="335" mass="37477">MKTRPGPRKHFRLPVRLNNLAERRNNLMSRLLSTSDVASSQRLDYWNSILENEFPGMSVSAARNISASWKTRTIGAFRVMRINSQKARIHRWQSTTPDPEYGRSIAHIVSEGTCLAFREDAAGLINTGDLAIGAAGAPYGLNISDRNVAITIEFPTNLLSINIPAEGRLIARSESVKRLHDFALTVLDDEFNVFHDEENAEECISGVFSALLHTCAENTAAAMDDDVFLCSRILEFVENSLRDNTLRTNMIARHLSVSRRQVQRIFAMLGVTPSQYILTRRANLAAFMLRSPSFGGTVTDIAMEAGFSDAAHFCHSFRRIFGVTPTEYARLHRDN</sequence>
<keyword evidence="1" id="KW-0805">Transcription regulation</keyword>
<gene>
    <name evidence="5" type="ORF">CW354_19760</name>
</gene>
<dbReference type="GO" id="GO:0043565">
    <property type="term" value="F:sequence-specific DNA binding"/>
    <property type="evidence" value="ECO:0007669"/>
    <property type="project" value="InterPro"/>
</dbReference>
<evidence type="ECO:0000256" key="3">
    <source>
        <dbReference type="ARBA" id="ARBA00023163"/>
    </source>
</evidence>
<evidence type="ECO:0000259" key="4">
    <source>
        <dbReference type="PROSITE" id="PS01124"/>
    </source>
</evidence>
<dbReference type="EMBL" id="PJCH01000015">
    <property type="protein sequence ID" value="PQA86560.1"/>
    <property type="molecule type" value="Genomic_DNA"/>
</dbReference>
<dbReference type="InterPro" id="IPR020449">
    <property type="entry name" value="Tscrpt_reg_AraC-type_HTH"/>
</dbReference>
<keyword evidence="2" id="KW-0238">DNA-binding</keyword>
<evidence type="ECO:0000256" key="1">
    <source>
        <dbReference type="ARBA" id="ARBA00023015"/>
    </source>
</evidence>
<feature type="domain" description="HTH araC/xylS-type" evidence="4">
    <location>
        <begin position="231"/>
        <end position="331"/>
    </location>
</feature>
<dbReference type="SMART" id="SM00342">
    <property type="entry name" value="HTH_ARAC"/>
    <property type="match status" value="1"/>
</dbReference>
<dbReference type="PROSITE" id="PS00041">
    <property type="entry name" value="HTH_ARAC_FAMILY_1"/>
    <property type="match status" value="1"/>
</dbReference>
<dbReference type="Proteomes" id="UP000239504">
    <property type="component" value="Unassembled WGS sequence"/>
</dbReference>
<evidence type="ECO:0000256" key="2">
    <source>
        <dbReference type="ARBA" id="ARBA00023125"/>
    </source>
</evidence>
<dbReference type="PANTHER" id="PTHR46796">
    <property type="entry name" value="HTH-TYPE TRANSCRIPTIONAL ACTIVATOR RHAS-RELATED"/>
    <property type="match status" value="1"/>
</dbReference>